<name>A0A1B9H4I8_9TREE</name>
<accession>A0A1B9H4I8</accession>
<evidence type="ECO:0000313" key="2">
    <source>
        <dbReference type="EMBL" id="OCF38183.1"/>
    </source>
</evidence>
<dbReference type="Proteomes" id="UP000092666">
    <property type="component" value="Unassembled WGS sequence"/>
</dbReference>
<dbReference type="PANTHER" id="PTHR13379">
    <property type="entry name" value="UNCHARACTERIZED DUF1308"/>
    <property type="match status" value="1"/>
</dbReference>
<feature type="region of interest" description="Disordered" evidence="1">
    <location>
        <begin position="367"/>
        <end position="420"/>
    </location>
</feature>
<evidence type="ECO:0000313" key="3">
    <source>
        <dbReference type="Proteomes" id="UP000092666"/>
    </source>
</evidence>
<reference evidence="2 3" key="1">
    <citation type="submission" date="2013-07" db="EMBL/GenBank/DDBJ databases">
        <title>The Genome Sequence of Cryptococcus heveanensis BCC8398.</title>
        <authorList>
            <consortium name="The Broad Institute Genome Sequencing Platform"/>
            <person name="Cuomo C."/>
            <person name="Litvintseva A."/>
            <person name="Chen Y."/>
            <person name="Heitman J."/>
            <person name="Sun S."/>
            <person name="Springer D."/>
            <person name="Dromer F."/>
            <person name="Young S.K."/>
            <person name="Zeng Q."/>
            <person name="Gargeya S."/>
            <person name="Fitzgerald M."/>
            <person name="Abouelleil A."/>
            <person name="Alvarado L."/>
            <person name="Berlin A.M."/>
            <person name="Chapman S.B."/>
            <person name="Dewar J."/>
            <person name="Goldberg J."/>
            <person name="Griggs A."/>
            <person name="Gujja S."/>
            <person name="Hansen M."/>
            <person name="Howarth C."/>
            <person name="Imamovic A."/>
            <person name="Larimer J."/>
            <person name="McCowan C."/>
            <person name="Murphy C."/>
            <person name="Pearson M."/>
            <person name="Priest M."/>
            <person name="Roberts A."/>
            <person name="Saif S."/>
            <person name="Shea T."/>
            <person name="Sykes S."/>
            <person name="Wortman J."/>
            <person name="Nusbaum C."/>
            <person name="Birren B."/>
        </authorList>
    </citation>
    <scope>NUCLEOTIDE SEQUENCE [LARGE SCALE GENOMIC DNA]</scope>
    <source>
        <strain evidence="2 3">BCC8398</strain>
    </source>
</reference>
<feature type="compositionally biased region" description="Polar residues" evidence="1">
    <location>
        <begin position="210"/>
        <end position="230"/>
    </location>
</feature>
<organism evidence="2 3">
    <name type="scientific">Kwoniella heveanensis BCC8398</name>
    <dbReference type="NCBI Taxonomy" id="1296120"/>
    <lineage>
        <taxon>Eukaryota</taxon>
        <taxon>Fungi</taxon>
        <taxon>Dikarya</taxon>
        <taxon>Basidiomycota</taxon>
        <taxon>Agaricomycotina</taxon>
        <taxon>Tremellomycetes</taxon>
        <taxon>Tremellales</taxon>
        <taxon>Cryptococcaceae</taxon>
        <taxon>Kwoniella</taxon>
    </lineage>
</organism>
<feature type="compositionally biased region" description="Polar residues" evidence="1">
    <location>
        <begin position="122"/>
        <end position="133"/>
    </location>
</feature>
<dbReference type="EMBL" id="KI669492">
    <property type="protein sequence ID" value="OCF38183.1"/>
    <property type="molecule type" value="Genomic_DNA"/>
</dbReference>
<dbReference type="OrthoDB" id="14527at2759"/>
<feature type="region of interest" description="Disordered" evidence="1">
    <location>
        <begin position="716"/>
        <end position="738"/>
    </location>
</feature>
<dbReference type="AlphaFoldDB" id="A0A1B9H4I8"/>
<feature type="compositionally biased region" description="Acidic residues" evidence="1">
    <location>
        <begin position="194"/>
        <end position="204"/>
    </location>
</feature>
<feature type="region of interest" description="Disordered" evidence="1">
    <location>
        <begin position="272"/>
        <end position="294"/>
    </location>
</feature>
<keyword evidence="3" id="KW-1185">Reference proteome</keyword>
<proteinExistence type="predicted"/>
<dbReference type="PANTHER" id="PTHR13379:SF0">
    <property type="entry name" value="UPF0415 PROTEIN C7ORF25"/>
    <property type="match status" value="1"/>
</dbReference>
<gene>
    <name evidence="2" type="ORF">I316_00408</name>
</gene>
<feature type="region of interest" description="Disordered" evidence="1">
    <location>
        <begin position="194"/>
        <end position="230"/>
    </location>
</feature>
<feature type="compositionally biased region" description="Basic and acidic residues" evidence="1">
    <location>
        <begin position="716"/>
        <end position="737"/>
    </location>
</feature>
<evidence type="ECO:0000256" key="1">
    <source>
        <dbReference type="SAM" id="MobiDB-lite"/>
    </source>
</evidence>
<protein>
    <submittedName>
        <fullName evidence="2">Uncharacterized protein</fullName>
    </submittedName>
</protein>
<feature type="region of interest" description="Disordered" evidence="1">
    <location>
        <begin position="119"/>
        <end position="149"/>
    </location>
</feature>
<reference evidence="3" key="2">
    <citation type="submission" date="2013-12" db="EMBL/GenBank/DDBJ databases">
        <title>Evolution of pathogenesis and genome organization in the Tremellales.</title>
        <authorList>
            <person name="Cuomo C."/>
            <person name="Litvintseva A."/>
            <person name="Heitman J."/>
            <person name="Chen Y."/>
            <person name="Sun S."/>
            <person name="Springer D."/>
            <person name="Dromer F."/>
            <person name="Young S."/>
            <person name="Zeng Q."/>
            <person name="Chapman S."/>
            <person name="Gujja S."/>
            <person name="Saif S."/>
            <person name="Birren B."/>
        </authorList>
    </citation>
    <scope>NUCLEOTIDE SEQUENCE [LARGE SCALE GENOMIC DNA]</scope>
    <source>
        <strain evidence="3">BCC8398</strain>
    </source>
</reference>
<sequence>MSQDYTPHLLQAQALLQDLIAHINAFDIERLLYHAPITDRIKFKESPWGQEEVMGMRKWIEGIHHHARILESLTLSGIPPKEDPLPTVQGLITYWKIIVTSKPPIVGVRMTMGGEKRIQAGNKLTNGQRSGASTPLGARKGGSNGASSVKGKEKEVWVDVVADGGKEWIRIYSKKISHLLAEFREADSYINSDYDSETDEENLSEEAGQSGPTRKVNSGTNGEASDTPSNSLLEMARDLSRAASMVDRIPGAEQPKLNIRLTRIPERAQDLYNENDDRHFPSSGSHEGSEWPDSRIPDTFDRVRSMGVNLLFGDLSDISLSSPLLKGYPVPAEAVPSLKINLDITTLMGLCSDVLHYPLPANRQEAARRSLRPADQLLVSASGQVGSRGRDGTGRGKGKGKKEDKKELEEEDEELRGQSQNSRELFRCILEEMERPFIEEFDKVLRTAWNDQKRRTKDEDHQREARALNDIIKDNATDVQDRLSELATDESNMPRVEFWTTRQAAQYTYEALSSGPAHGYGAEQRRMRRMLGLEKGDFFEGSRYEGKAGIFGGFKLRIFDTNRFEPGALVIEETRAPSLGLPGGEESDSNGVTAAKTGFHRTLASITQLFLDQYYASIPPSLSEQTSSSSSAPTATTIILPNFLQPKKIPTPPIAKITLPFPVVSLHSLQRGAEEGMTTVMMGTATLKEVWGQTRWRVRGWERGWYDLDWKEVDGHNSKDEQEEWKTESRPQRRERGPTAVMIFPYRVFGEGKRVRFEKGDYSYPAPQ</sequence>